<dbReference type="InterPro" id="IPR014710">
    <property type="entry name" value="RmlC-like_jellyroll"/>
</dbReference>
<comment type="caution">
    <text evidence="8">The sequence shown here is derived from an EMBL/GenBank/DDBJ whole genome shotgun (WGS) entry which is preliminary data.</text>
</comment>
<dbReference type="EMBL" id="PJZF01000012">
    <property type="protein sequence ID" value="PLR35106.1"/>
    <property type="molecule type" value="Genomic_DNA"/>
</dbReference>
<dbReference type="GO" id="GO:0006096">
    <property type="term" value="P:glycolytic process"/>
    <property type="evidence" value="ECO:0007669"/>
    <property type="project" value="UniProtKB-UniPathway"/>
</dbReference>
<dbReference type="SUPFAM" id="SSF51182">
    <property type="entry name" value="RmlC-like cupins"/>
    <property type="match status" value="1"/>
</dbReference>
<protein>
    <recommendedName>
        <fullName evidence="3">glucose-6-phosphate isomerase</fullName>
        <ecNumber evidence="3">5.3.1.9</ecNumber>
    </recommendedName>
</protein>
<reference evidence="8 9" key="1">
    <citation type="submission" date="2017-12" db="EMBL/GenBank/DDBJ databases">
        <title>Characterization of six clinical isolates of Enterochimera gen. nov., a novel genus of the Yersiniaciae family and the three species Enterochimera arupensis sp. nov., Enterochimera coloradensis sp. nov, and Enterochimera californica sp. nov.</title>
        <authorList>
            <person name="Rossi A."/>
            <person name="Fisher M."/>
        </authorList>
    </citation>
    <scope>NUCLEOTIDE SEQUENCE [LARGE SCALE GENOMIC DNA]</scope>
    <source>
        <strain evidence="9">2015-Iso6</strain>
    </source>
</reference>
<dbReference type="InterPro" id="IPR010551">
    <property type="entry name" value="G6P_isomerase_prok"/>
</dbReference>
<dbReference type="Pfam" id="PF06560">
    <property type="entry name" value="GPI"/>
    <property type="match status" value="1"/>
</dbReference>
<dbReference type="Gene3D" id="2.60.120.10">
    <property type="entry name" value="Jelly Rolls"/>
    <property type="match status" value="1"/>
</dbReference>
<sequence>MPDALSMAHYGLDVRVSHAPLGFGYGGDVIGPLPEIRMLDQIRPSLRDPHCDGPEQVYAIAMDVARQPHLAELQKRMLLFGIVTYAGGRLGEEPIRSQGHIHRVSAHSGWSPPELYEVWQGRAIIYMQERVMHDPGRCFAVCAGPGDRVLVPPGWAHATLSADPATPLTFAAWCDREYGFEYQAVRAHQGLAWYPLLQGNHIVWQQNPRYRPGRLQVVSPRRYTEFGLTEQPIYRQFEQSPSRLQFISQPARMAEKWAHFEP</sequence>
<accession>A0A2N5E321</accession>
<keyword evidence="5" id="KW-0324">Glycolysis</keyword>
<proteinExistence type="inferred from homology"/>
<evidence type="ECO:0000256" key="2">
    <source>
        <dbReference type="ARBA" id="ARBA00006542"/>
    </source>
</evidence>
<evidence type="ECO:0000256" key="5">
    <source>
        <dbReference type="ARBA" id="ARBA00023152"/>
    </source>
</evidence>
<dbReference type="InterPro" id="IPR011051">
    <property type="entry name" value="RmlC_Cupin_sf"/>
</dbReference>
<evidence type="ECO:0000313" key="9">
    <source>
        <dbReference type="Proteomes" id="UP000234240"/>
    </source>
</evidence>
<evidence type="ECO:0000256" key="4">
    <source>
        <dbReference type="ARBA" id="ARBA00022432"/>
    </source>
</evidence>
<gene>
    <name evidence="8" type="ORF">CYR55_14510</name>
</gene>
<dbReference type="GO" id="GO:0005737">
    <property type="term" value="C:cytoplasm"/>
    <property type="evidence" value="ECO:0007669"/>
    <property type="project" value="InterPro"/>
</dbReference>
<comment type="similarity">
    <text evidence="2">Belongs to the archaeal-type GPI family.</text>
</comment>
<dbReference type="AlphaFoldDB" id="A0A2N5E321"/>
<name>A0A2N5E321_9GAMM</name>
<evidence type="ECO:0000256" key="6">
    <source>
        <dbReference type="ARBA" id="ARBA00029321"/>
    </source>
</evidence>
<dbReference type="Proteomes" id="UP000234240">
    <property type="component" value="Unassembled WGS sequence"/>
</dbReference>
<dbReference type="UniPathway" id="UPA00109">
    <property type="reaction ID" value="UER00181"/>
</dbReference>
<dbReference type="OrthoDB" id="1647241at2"/>
<dbReference type="EC" id="5.3.1.9" evidence="3"/>
<keyword evidence="4" id="KW-0312">Gluconeogenesis</keyword>
<comment type="catalytic activity">
    <reaction evidence="6">
        <text>alpha-D-glucose 6-phosphate = beta-D-fructose 6-phosphate</text>
        <dbReference type="Rhea" id="RHEA:11816"/>
        <dbReference type="ChEBI" id="CHEBI:57634"/>
        <dbReference type="ChEBI" id="CHEBI:58225"/>
        <dbReference type="EC" id="5.3.1.9"/>
    </reaction>
</comment>
<organism evidence="8 9">
    <name type="scientific">Chimaeribacter californicus</name>
    <dbReference type="NCBI Taxonomy" id="2060067"/>
    <lineage>
        <taxon>Bacteria</taxon>
        <taxon>Pseudomonadati</taxon>
        <taxon>Pseudomonadota</taxon>
        <taxon>Gammaproteobacteria</taxon>
        <taxon>Enterobacterales</taxon>
        <taxon>Yersiniaceae</taxon>
        <taxon>Chimaeribacter</taxon>
    </lineage>
</organism>
<keyword evidence="9" id="KW-1185">Reference proteome</keyword>
<evidence type="ECO:0000256" key="3">
    <source>
        <dbReference type="ARBA" id="ARBA00011952"/>
    </source>
</evidence>
<comment type="pathway">
    <text evidence="1">Carbohydrate degradation; glycolysis; D-glyceraldehyde 3-phosphate and glycerone phosphate from D-glucose: step 2/4.</text>
</comment>
<dbReference type="GO" id="GO:0004347">
    <property type="term" value="F:glucose-6-phosphate isomerase activity"/>
    <property type="evidence" value="ECO:0007669"/>
    <property type="project" value="UniProtKB-EC"/>
</dbReference>
<keyword evidence="8" id="KW-0413">Isomerase</keyword>
<dbReference type="GO" id="GO:0006094">
    <property type="term" value="P:gluconeogenesis"/>
    <property type="evidence" value="ECO:0007669"/>
    <property type="project" value="UniProtKB-KW"/>
</dbReference>
<evidence type="ECO:0000259" key="7">
    <source>
        <dbReference type="Pfam" id="PF06560"/>
    </source>
</evidence>
<evidence type="ECO:0000256" key="1">
    <source>
        <dbReference type="ARBA" id="ARBA00004926"/>
    </source>
</evidence>
<feature type="domain" description="Glucose-6-phosphate isomerase prokaryote" evidence="7">
    <location>
        <begin position="69"/>
        <end position="208"/>
    </location>
</feature>
<evidence type="ECO:0000313" key="8">
    <source>
        <dbReference type="EMBL" id="PLR35106.1"/>
    </source>
</evidence>